<keyword evidence="1" id="KW-0812">Transmembrane</keyword>
<feature type="transmembrane region" description="Helical" evidence="1">
    <location>
        <begin position="71"/>
        <end position="97"/>
    </location>
</feature>
<keyword evidence="3" id="KW-1185">Reference proteome</keyword>
<gene>
    <name evidence="2" type="ORF">DFJ66_2634</name>
</gene>
<evidence type="ECO:0000313" key="3">
    <source>
        <dbReference type="Proteomes" id="UP000272729"/>
    </source>
</evidence>
<dbReference type="OrthoDB" id="9904894at2"/>
<proteinExistence type="predicted"/>
<evidence type="ECO:0000256" key="1">
    <source>
        <dbReference type="SAM" id="Phobius"/>
    </source>
</evidence>
<dbReference type="Proteomes" id="UP000272729">
    <property type="component" value="Unassembled WGS sequence"/>
</dbReference>
<dbReference type="EMBL" id="RBXR01000001">
    <property type="protein sequence ID" value="RKT69413.1"/>
    <property type="molecule type" value="Genomic_DNA"/>
</dbReference>
<dbReference type="AlphaFoldDB" id="A0A495X9X0"/>
<name>A0A495X9X0_9PSEU</name>
<evidence type="ECO:0000313" key="2">
    <source>
        <dbReference type="EMBL" id="RKT69413.1"/>
    </source>
</evidence>
<comment type="caution">
    <text evidence="2">The sequence shown here is derived from an EMBL/GenBank/DDBJ whole genome shotgun (WGS) entry which is preliminary data.</text>
</comment>
<keyword evidence="1" id="KW-0472">Membrane</keyword>
<reference evidence="2 3" key="1">
    <citation type="submission" date="2018-10" db="EMBL/GenBank/DDBJ databases">
        <title>Sequencing the genomes of 1000 actinobacteria strains.</title>
        <authorList>
            <person name="Klenk H.-P."/>
        </authorList>
    </citation>
    <scope>NUCLEOTIDE SEQUENCE [LARGE SCALE GENOMIC DNA]</scope>
    <source>
        <strain evidence="2 3">DSM 43911</strain>
    </source>
</reference>
<accession>A0A495X9X0</accession>
<feature type="transmembrane region" description="Helical" evidence="1">
    <location>
        <begin position="38"/>
        <end position="59"/>
    </location>
</feature>
<sequence length="102" mass="10336">MRTLVWFAQPSGPLDPIDIQDGRNAPGLAALESMVNSIAVYVLVGGLAAIVIGIGIAVVGPRLGFQHARGVGIGGVVGGVFLGAVVGMASILVNFTYSVFSQ</sequence>
<dbReference type="RefSeq" id="WP_147459244.1">
    <property type="nucleotide sequence ID" value="NZ_JBIUBA010000002.1"/>
</dbReference>
<organism evidence="2 3">
    <name type="scientific">Saccharothrix variisporea</name>
    <dbReference type="NCBI Taxonomy" id="543527"/>
    <lineage>
        <taxon>Bacteria</taxon>
        <taxon>Bacillati</taxon>
        <taxon>Actinomycetota</taxon>
        <taxon>Actinomycetes</taxon>
        <taxon>Pseudonocardiales</taxon>
        <taxon>Pseudonocardiaceae</taxon>
        <taxon>Saccharothrix</taxon>
    </lineage>
</organism>
<keyword evidence="1" id="KW-1133">Transmembrane helix</keyword>
<protein>
    <submittedName>
        <fullName evidence="2">Uncharacterized protein</fullName>
    </submittedName>
</protein>